<organism evidence="2 3">
    <name type="scientific">Thalassobellus suaedae</name>
    <dbReference type="NCBI Taxonomy" id="3074124"/>
    <lineage>
        <taxon>Bacteria</taxon>
        <taxon>Pseudomonadati</taxon>
        <taxon>Bacteroidota</taxon>
        <taxon>Flavobacteriia</taxon>
        <taxon>Flavobacteriales</taxon>
        <taxon>Flavobacteriaceae</taxon>
        <taxon>Thalassobellus</taxon>
    </lineage>
</organism>
<dbReference type="Pfam" id="PF00016">
    <property type="entry name" value="RuBisCO_large"/>
    <property type="match status" value="1"/>
</dbReference>
<proteinExistence type="predicted"/>
<evidence type="ECO:0000313" key="2">
    <source>
        <dbReference type="EMBL" id="WNH11485.1"/>
    </source>
</evidence>
<dbReference type="Gene3D" id="3.20.20.110">
    <property type="entry name" value="Ribulose bisphosphate carboxylase, large subunit, C-terminal domain"/>
    <property type="match status" value="1"/>
</dbReference>
<reference evidence="2 3" key="1">
    <citation type="submission" date="2023-09" db="EMBL/GenBank/DDBJ databases">
        <title>Thalassobella suaedae gen. nov., sp. nov., a marine bacterium of the family Flavobacteriaceae isolated from a halophyte Suaeda japonica.</title>
        <authorList>
            <person name="Lee S.Y."/>
            <person name="Hwang C.Y."/>
        </authorList>
    </citation>
    <scope>NUCLEOTIDE SEQUENCE [LARGE SCALE GENOMIC DNA]</scope>
    <source>
        <strain evidence="2 3">HL-DH10</strain>
    </source>
</reference>
<sequence>MFKTLFRGGEILPVVSSGQWGGQAFETYKRTQTTDLLYMAGGGILAHPMGPKAGVNALQQAWEGAVKGLSIEETASNHKEFAASVKKFSK</sequence>
<dbReference type="SUPFAM" id="SSF51649">
    <property type="entry name" value="RuBisCo, C-terminal domain"/>
    <property type="match status" value="1"/>
</dbReference>
<dbReference type="EMBL" id="CP134536">
    <property type="protein sequence ID" value="WNH11485.1"/>
    <property type="molecule type" value="Genomic_DNA"/>
</dbReference>
<protein>
    <submittedName>
        <fullName evidence="2">RuBisCO large subunit C-terminal-like domain-containing protein</fullName>
    </submittedName>
</protein>
<keyword evidence="3" id="KW-1185">Reference proteome</keyword>
<dbReference type="InterPro" id="IPR000685">
    <property type="entry name" value="RuBisCO_lsu_C"/>
</dbReference>
<gene>
    <name evidence="2" type="ORF">RHP49_11280</name>
</gene>
<name>A0ABY9XZT9_9FLAO</name>
<dbReference type="InterPro" id="IPR036376">
    <property type="entry name" value="RuBisCO_lsu_C_sf"/>
</dbReference>
<evidence type="ECO:0000259" key="1">
    <source>
        <dbReference type="Pfam" id="PF00016"/>
    </source>
</evidence>
<dbReference type="Proteomes" id="UP001303407">
    <property type="component" value="Chromosome"/>
</dbReference>
<evidence type="ECO:0000313" key="3">
    <source>
        <dbReference type="Proteomes" id="UP001303407"/>
    </source>
</evidence>
<feature type="domain" description="Ribulose bisphosphate carboxylase large subunit C-terminal" evidence="1">
    <location>
        <begin position="11"/>
        <end position="87"/>
    </location>
</feature>
<accession>A0ABY9XZT9</accession>
<dbReference type="RefSeq" id="WP_415861468.1">
    <property type="nucleotide sequence ID" value="NZ_CP134536.1"/>
</dbReference>